<dbReference type="OrthoDB" id="1743187at2759"/>
<proteinExistence type="predicted"/>
<evidence type="ECO:0000313" key="2">
    <source>
        <dbReference type="EMBL" id="KDP42372.1"/>
    </source>
</evidence>
<dbReference type="AlphaFoldDB" id="A0A067L1S6"/>
<evidence type="ECO:0000256" key="1">
    <source>
        <dbReference type="SAM" id="MobiDB-lite"/>
    </source>
</evidence>
<dbReference type="Proteomes" id="UP000027138">
    <property type="component" value="Unassembled WGS sequence"/>
</dbReference>
<keyword evidence="3" id="KW-1185">Reference proteome</keyword>
<reference evidence="2 3" key="1">
    <citation type="journal article" date="2014" name="PLoS ONE">
        <title>Global Analysis of Gene Expression Profiles in Physic Nut (Jatropha curcas L.) Seedlings Exposed to Salt Stress.</title>
        <authorList>
            <person name="Zhang L."/>
            <person name="Zhang C."/>
            <person name="Wu P."/>
            <person name="Chen Y."/>
            <person name="Li M."/>
            <person name="Jiang H."/>
            <person name="Wu G."/>
        </authorList>
    </citation>
    <scope>NUCLEOTIDE SEQUENCE [LARGE SCALE GENOMIC DNA]</scope>
    <source>
        <strain evidence="3">cv. GZQX0401</strain>
        <tissue evidence="2">Young leaves</tissue>
    </source>
</reference>
<gene>
    <name evidence="2" type="ORF">JCGZ_01948</name>
</gene>
<dbReference type="EMBL" id="KK914302">
    <property type="protein sequence ID" value="KDP42372.1"/>
    <property type="molecule type" value="Genomic_DNA"/>
</dbReference>
<protein>
    <submittedName>
        <fullName evidence="2">Uncharacterized protein</fullName>
    </submittedName>
</protein>
<feature type="region of interest" description="Disordered" evidence="1">
    <location>
        <begin position="1"/>
        <end position="92"/>
    </location>
</feature>
<organism evidence="2 3">
    <name type="scientific">Jatropha curcas</name>
    <name type="common">Barbados nut</name>
    <dbReference type="NCBI Taxonomy" id="180498"/>
    <lineage>
        <taxon>Eukaryota</taxon>
        <taxon>Viridiplantae</taxon>
        <taxon>Streptophyta</taxon>
        <taxon>Embryophyta</taxon>
        <taxon>Tracheophyta</taxon>
        <taxon>Spermatophyta</taxon>
        <taxon>Magnoliopsida</taxon>
        <taxon>eudicotyledons</taxon>
        <taxon>Gunneridae</taxon>
        <taxon>Pentapetalae</taxon>
        <taxon>rosids</taxon>
        <taxon>fabids</taxon>
        <taxon>Malpighiales</taxon>
        <taxon>Euphorbiaceae</taxon>
        <taxon>Crotonoideae</taxon>
        <taxon>Jatropheae</taxon>
        <taxon>Jatropha</taxon>
    </lineage>
</organism>
<name>A0A067L1S6_JATCU</name>
<sequence>MTRKTRPVIENETIAGFLDSNGGPTRSSAKEGNESSSKCAKELGGQPPQSPLGATDSGRALTEESEASKDPSTSSDSSSAVKTSGVGPTPSLAIVPYKRRRLAMEESEEVDGAEVIFEEELVDNFREEVQLYELSPALPKLDDILTGV</sequence>
<feature type="compositionally biased region" description="Low complexity" evidence="1">
    <location>
        <begin position="70"/>
        <end position="84"/>
    </location>
</feature>
<accession>A0A067L1S6</accession>
<evidence type="ECO:0000313" key="3">
    <source>
        <dbReference type="Proteomes" id="UP000027138"/>
    </source>
</evidence>